<evidence type="ECO:0000313" key="2">
    <source>
        <dbReference type="Proteomes" id="UP000468581"/>
    </source>
</evidence>
<comment type="caution">
    <text evidence="1">The sequence shown here is derived from an EMBL/GenBank/DDBJ whole genome shotgun (WGS) entry which is preliminary data.</text>
</comment>
<evidence type="ECO:0008006" key="3">
    <source>
        <dbReference type="Google" id="ProtNLM"/>
    </source>
</evidence>
<accession>A0A6P0UPT9</accession>
<gene>
    <name evidence="1" type="ORF">GWK08_05700</name>
</gene>
<evidence type="ECO:0000313" key="1">
    <source>
        <dbReference type="EMBL" id="NER12923.1"/>
    </source>
</evidence>
<dbReference type="Proteomes" id="UP000468581">
    <property type="component" value="Unassembled WGS sequence"/>
</dbReference>
<dbReference type="AlphaFoldDB" id="A0A6P0UPT9"/>
<organism evidence="1 2">
    <name type="scientific">Leptobacterium flavescens</name>
    <dbReference type="NCBI Taxonomy" id="472055"/>
    <lineage>
        <taxon>Bacteria</taxon>
        <taxon>Pseudomonadati</taxon>
        <taxon>Bacteroidota</taxon>
        <taxon>Flavobacteriia</taxon>
        <taxon>Flavobacteriales</taxon>
        <taxon>Flavobacteriaceae</taxon>
        <taxon>Leptobacterium</taxon>
    </lineage>
</organism>
<protein>
    <recommendedName>
        <fullName evidence="3">DUF1801 domain-containing protein</fullName>
    </recommendedName>
</protein>
<proteinExistence type="predicted"/>
<keyword evidence="2" id="KW-1185">Reference proteome</keyword>
<reference evidence="1 2" key="1">
    <citation type="submission" date="2020-01" db="EMBL/GenBank/DDBJ databases">
        <title>Leptobacterium flavescens.</title>
        <authorList>
            <person name="Wang G."/>
        </authorList>
    </citation>
    <scope>NUCLEOTIDE SEQUENCE [LARGE SCALE GENOMIC DNA]</scope>
    <source>
        <strain evidence="1 2">KCTC 22160</strain>
    </source>
</reference>
<name>A0A6P0UPT9_9FLAO</name>
<sequence>MDNELKKIESFLKESFQAYTPALKISSNKPGSMEAHGTIPTMQGRQKVDGFYFGSIVPKPKDIRLYFFPIYTHPQAFEDISEGLRKCLKGKSCFHIKKMDETLKEDISRMIKTGIETYKKEGILTK</sequence>
<dbReference type="EMBL" id="JAABOO010000001">
    <property type="protein sequence ID" value="NER12923.1"/>
    <property type="molecule type" value="Genomic_DNA"/>
</dbReference>
<dbReference type="RefSeq" id="WP_163605928.1">
    <property type="nucleotide sequence ID" value="NZ_JAABOO010000001.1"/>
</dbReference>